<protein>
    <submittedName>
        <fullName evidence="2">Uncharacterized protein</fullName>
    </submittedName>
</protein>
<keyword evidence="1" id="KW-0472">Membrane</keyword>
<sequence length="145" mass="16219">MLGHVIDLNNSIYLCGCPKTDETVILKRFLLLLLISLTCLNLSGGYAIAAAVINSPAVSADTLPEHDRQHVLKKTSLELQVLQVNKEHEEDDTTPFSLPLLDGSTLFYSYQPDFELVNKHFLVHYGAAIKDRLPAVYILHSVFRL</sequence>
<name>A0A2N3V0M7_9BACT</name>
<keyword evidence="3" id="KW-1185">Reference proteome</keyword>
<gene>
    <name evidence="2" type="ORF">BD749_0106</name>
</gene>
<dbReference type="AlphaFoldDB" id="A0A2N3V0M7"/>
<accession>A0A2N3V0M7</accession>
<evidence type="ECO:0000256" key="1">
    <source>
        <dbReference type="SAM" id="Phobius"/>
    </source>
</evidence>
<feature type="transmembrane region" description="Helical" evidence="1">
    <location>
        <begin position="29"/>
        <end position="53"/>
    </location>
</feature>
<keyword evidence="1" id="KW-0812">Transmembrane</keyword>
<dbReference type="EMBL" id="PJMU01000001">
    <property type="protein sequence ID" value="PKV75168.1"/>
    <property type="molecule type" value="Genomic_DNA"/>
</dbReference>
<evidence type="ECO:0000313" key="2">
    <source>
        <dbReference type="EMBL" id="PKV75168.1"/>
    </source>
</evidence>
<keyword evidence="1" id="KW-1133">Transmembrane helix</keyword>
<dbReference type="Proteomes" id="UP000233782">
    <property type="component" value="Unassembled WGS sequence"/>
</dbReference>
<comment type="caution">
    <text evidence="2">The sequence shown here is derived from an EMBL/GenBank/DDBJ whole genome shotgun (WGS) entry which is preliminary data.</text>
</comment>
<organism evidence="2 3">
    <name type="scientific">Pontibacter ramchanderi</name>
    <dbReference type="NCBI Taxonomy" id="1179743"/>
    <lineage>
        <taxon>Bacteria</taxon>
        <taxon>Pseudomonadati</taxon>
        <taxon>Bacteroidota</taxon>
        <taxon>Cytophagia</taxon>
        <taxon>Cytophagales</taxon>
        <taxon>Hymenobacteraceae</taxon>
        <taxon>Pontibacter</taxon>
    </lineage>
</organism>
<reference evidence="2 3" key="1">
    <citation type="submission" date="2017-12" db="EMBL/GenBank/DDBJ databases">
        <title>Genomic Encyclopedia of Type Strains, Phase III (KMG-III): the genomes of soil and plant-associated and newly described type strains.</title>
        <authorList>
            <person name="Whitman W."/>
        </authorList>
    </citation>
    <scope>NUCLEOTIDE SEQUENCE [LARGE SCALE GENOMIC DNA]</scope>
    <source>
        <strain evidence="2 3">LP43</strain>
    </source>
</reference>
<evidence type="ECO:0000313" key="3">
    <source>
        <dbReference type="Proteomes" id="UP000233782"/>
    </source>
</evidence>
<proteinExistence type="predicted"/>